<organism evidence="2 3">
    <name type="scientific">Gnomoniopsis smithogilvyi</name>
    <dbReference type="NCBI Taxonomy" id="1191159"/>
    <lineage>
        <taxon>Eukaryota</taxon>
        <taxon>Fungi</taxon>
        <taxon>Dikarya</taxon>
        <taxon>Ascomycota</taxon>
        <taxon>Pezizomycotina</taxon>
        <taxon>Sordariomycetes</taxon>
        <taxon>Sordariomycetidae</taxon>
        <taxon>Diaporthales</taxon>
        <taxon>Gnomoniaceae</taxon>
        <taxon>Gnomoniopsis</taxon>
    </lineage>
</organism>
<keyword evidence="1" id="KW-1133">Transmembrane helix</keyword>
<dbReference type="AlphaFoldDB" id="A0A9W9CVG5"/>
<accession>A0A9W9CVG5</accession>
<dbReference type="Proteomes" id="UP001140453">
    <property type="component" value="Unassembled WGS sequence"/>
</dbReference>
<comment type="caution">
    <text evidence="2">The sequence shown here is derived from an EMBL/GenBank/DDBJ whole genome shotgun (WGS) entry which is preliminary data.</text>
</comment>
<name>A0A9W9CVG5_9PEZI</name>
<proteinExistence type="predicted"/>
<feature type="transmembrane region" description="Helical" evidence="1">
    <location>
        <begin position="132"/>
        <end position="153"/>
    </location>
</feature>
<keyword evidence="1" id="KW-0472">Membrane</keyword>
<dbReference type="OrthoDB" id="5214669at2759"/>
<reference evidence="2" key="1">
    <citation type="submission" date="2022-10" db="EMBL/GenBank/DDBJ databases">
        <title>Tapping the CABI collections for fungal endophytes: first genome assemblies for Collariella, Neodidymelliopsis, Ascochyta clinopodiicola, Didymella pomorum, Didymosphaeria variabile, Neocosmospora piperis and Neocucurbitaria cava.</title>
        <authorList>
            <person name="Hill R."/>
        </authorList>
    </citation>
    <scope>NUCLEOTIDE SEQUENCE</scope>
    <source>
        <strain evidence="2">IMI 355082</strain>
    </source>
</reference>
<evidence type="ECO:0000256" key="1">
    <source>
        <dbReference type="SAM" id="Phobius"/>
    </source>
</evidence>
<sequence length="167" mass="17256">MAAPNEKMGLSLTTVISVSSPRKSTTSADTLAVSPAGSIAGLNHPSAVSTPATAHNDLNPFDTDLEAMVSSRTLTGGDDACGMKSVSNTNLKGCAEGQVWPGQAHWKKKAKAAKINKHSCQCLARLSKRNRIIAKVLIGLLVIALGVGVGLGISRKLGAGIWKPDSN</sequence>
<evidence type="ECO:0000313" key="3">
    <source>
        <dbReference type="Proteomes" id="UP001140453"/>
    </source>
</evidence>
<keyword evidence="1" id="KW-0812">Transmembrane</keyword>
<keyword evidence="3" id="KW-1185">Reference proteome</keyword>
<dbReference type="EMBL" id="JAPEVB010000004">
    <property type="protein sequence ID" value="KAJ4388732.1"/>
    <property type="molecule type" value="Genomic_DNA"/>
</dbReference>
<gene>
    <name evidence="2" type="ORF">N0V93_006191</name>
</gene>
<protein>
    <submittedName>
        <fullName evidence="2">Uncharacterized protein</fullName>
    </submittedName>
</protein>
<evidence type="ECO:0000313" key="2">
    <source>
        <dbReference type="EMBL" id="KAJ4388732.1"/>
    </source>
</evidence>